<reference evidence="2 3" key="1">
    <citation type="submission" date="2019-07" db="EMBL/GenBank/DDBJ databases">
        <title>Annotation for the trematode Paragonimus westermani.</title>
        <authorList>
            <person name="Choi Y.-J."/>
        </authorList>
    </citation>
    <scope>NUCLEOTIDE SEQUENCE [LARGE SCALE GENOMIC DNA]</scope>
    <source>
        <strain evidence="2">180907_Pwestermani</strain>
    </source>
</reference>
<sequence>MEDNLASTILASALNDMDEIIKASENCEWVLQRRKVPSENESFHNSARSPRLTNGSSAPTNGSDLELNNSHAISTEALPGRLHSPVEQSQSYIQDSRQLDNKSHIIPSEFEDFSHRFLNRIKNLHRKPFEVRDCPFGDLLFESASMRRFLTPISFMLFNDSAIDTLVRGRVPGSSR</sequence>
<name>A0A8T0D4X2_9TREM</name>
<evidence type="ECO:0000256" key="1">
    <source>
        <dbReference type="SAM" id="MobiDB-lite"/>
    </source>
</evidence>
<organism evidence="2 3">
    <name type="scientific">Paragonimus westermani</name>
    <dbReference type="NCBI Taxonomy" id="34504"/>
    <lineage>
        <taxon>Eukaryota</taxon>
        <taxon>Metazoa</taxon>
        <taxon>Spiralia</taxon>
        <taxon>Lophotrochozoa</taxon>
        <taxon>Platyhelminthes</taxon>
        <taxon>Trematoda</taxon>
        <taxon>Digenea</taxon>
        <taxon>Plagiorchiida</taxon>
        <taxon>Troglotremata</taxon>
        <taxon>Troglotrematidae</taxon>
        <taxon>Paragonimus</taxon>
    </lineage>
</organism>
<gene>
    <name evidence="2" type="ORF">P879_06200</name>
</gene>
<feature type="region of interest" description="Disordered" evidence="1">
    <location>
        <begin position="38"/>
        <end position="67"/>
    </location>
</feature>
<protein>
    <submittedName>
        <fullName evidence="2">Uncharacterized protein</fullName>
    </submittedName>
</protein>
<keyword evidence="3" id="KW-1185">Reference proteome</keyword>
<proteinExistence type="predicted"/>
<evidence type="ECO:0000313" key="3">
    <source>
        <dbReference type="Proteomes" id="UP000699462"/>
    </source>
</evidence>
<dbReference type="EMBL" id="JTDF01021608">
    <property type="protein sequence ID" value="KAF8561617.1"/>
    <property type="molecule type" value="Genomic_DNA"/>
</dbReference>
<dbReference type="Proteomes" id="UP000699462">
    <property type="component" value="Unassembled WGS sequence"/>
</dbReference>
<dbReference type="AlphaFoldDB" id="A0A8T0D4X2"/>
<comment type="caution">
    <text evidence="2">The sequence shown here is derived from an EMBL/GenBank/DDBJ whole genome shotgun (WGS) entry which is preliminary data.</text>
</comment>
<accession>A0A8T0D4X2</accession>
<evidence type="ECO:0000313" key="2">
    <source>
        <dbReference type="EMBL" id="KAF8561617.1"/>
    </source>
</evidence>
<feature type="compositionally biased region" description="Polar residues" evidence="1">
    <location>
        <begin position="43"/>
        <end position="67"/>
    </location>
</feature>